<dbReference type="AlphaFoldDB" id="A0A1L3JFE7"/>
<dbReference type="InterPro" id="IPR043472">
    <property type="entry name" value="Macro_dom-like"/>
</dbReference>
<proteinExistence type="inferred from homology"/>
<name>A0A1L3JFE7_9SPHN</name>
<keyword evidence="8" id="KW-1185">Reference proteome</keyword>
<dbReference type="Gene3D" id="3.40.220.10">
    <property type="entry name" value="Leucine Aminopeptidase, subunit E, domain 1"/>
    <property type="match status" value="1"/>
</dbReference>
<keyword evidence="4" id="KW-0378">Hydrolase</keyword>
<keyword evidence="2 7" id="KW-0031">Aminopeptidase</keyword>
<protein>
    <submittedName>
        <fullName evidence="7">Aminopeptidase</fullName>
    </submittedName>
</protein>
<evidence type="ECO:0000256" key="5">
    <source>
        <dbReference type="ARBA" id="ARBA00023211"/>
    </source>
</evidence>
<reference evidence="7 8" key="1">
    <citation type="submission" date="2016-11" db="EMBL/GenBank/DDBJ databases">
        <title>Sphingorhabdus sp. LPB0140, isolated from marine environment.</title>
        <authorList>
            <person name="Kim E."/>
            <person name="Yi H."/>
        </authorList>
    </citation>
    <scope>NUCLEOTIDE SEQUENCE [LARGE SCALE GENOMIC DNA]</scope>
    <source>
        <strain evidence="7 8">LPB0140</strain>
    </source>
</reference>
<evidence type="ECO:0000259" key="6">
    <source>
        <dbReference type="PROSITE" id="PS00631"/>
    </source>
</evidence>
<evidence type="ECO:0000313" key="7">
    <source>
        <dbReference type="EMBL" id="APG63783.1"/>
    </source>
</evidence>
<dbReference type="STRING" id="1913578.LPB140_10220"/>
<dbReference type="PANTHER" id="PTHR11963">
    <property type="entry name" value="LEUCINE AMINOPEPTIDASE-RELATED"/>
    <property type="match status" value="1"/>
</dbReference>
<dbReference type="GO" id="GO:0005737">
    <property type="term" value="C:cytoplasm"/>
    <property type="evidence" value="ECO:0007669"/>
    <property type="project" value="InterPro"/>
</dbReference>
<evidence type="ECO:0000313" key="8">
    <source>
        <dbReference type="Proteomes" id="UP000242561"/>
    </source>
</evidence>
<dbReference type="CDD" id="cd00433">
    <property type="entry name" value="Peptidase_M17"/>
    <property type="match status" value="1"/>
</dbReference>
<gene>
    <name evidence="7" type="ORF">LPB140_10220</name>
</gene>
<evidence type="ECO:0000256" key="3">
    <source>
        <dbReference type="ARBA" id="ARBA00022670"/>
    </source>
</evidence>
<dbReference type="SUPFAM" id="SSF53187">
    <property type="entry name" value="Zn-dependent exopeptidases"/>
    <property type="match status" value="1"/>
</dbReference>
<evidence type="ECO:0000256" key="4">
    <source>
        <dbReference type="ARBA" id="ARBA00022801"/>
    </source>
</evidence>
<dbReference type="PANTHER" id="PTHR11963:SF20">
    <property type="entry name" value="PEPTIDASE B"/>
    <property type="match status" value="1"/>
</dbReference>
<sequence length="470" mass="50884">MKDYTDLLRPDKGQDATSIILTSEDDFESFVKRSKPMVRSALAAQKFKGAIGEYAIIPACGDDDFHVIASIGEPMALNPWSIAKLSESLPSGTYRIMGDAKEASPPKLGNALLGWILGQYNFDQYLSEKNEDGPRILLTHEAANIGEYCALASATSLVRDMVNMPPCDMNPGAIEKLITDLAKKYDGNVNVIKGDILEQGYPLIYAVGKAASRDHAPRLIELNWGDEKHPKIAIVGKGVIFDTGGLNIKSGAGMRIMKKDMGGAAHAAALAYLIMTMNIPVRLSMLIPAVENAVAGNAMRPGDIIKARNGLSVEIDNTDAEGRLILADALTKSCEDGNEMVIDFATLTGAARVALGPDVPPIFANDDDMANAILTGAKQAQDPLWRMPLWNDYFELLQSDVADMTNSGGSFAGSVTAALFLQKFILHDVRWAHIDTFAWRPTPKPGRKKGGEALGLRAIYQFLKNEYVAK</sequence>
<dbReference type="GO" id="GO:0006508">
    <property type="term" value="P:proteolysis"/>
    <property type="evidence" value="ECO:0007669"/>
    <property type="project" value="UniProtKB-KW"/>
</dbReference>
<dbReference type="PRINTS" id="PR00481">
    <property type="entry name" value="LAMNOPPTDASE"/>
</dbReference>
<dbReference type="PROSITE" id="PS00631">
    <property type="entry name" value="CYTOSOL_AP"/>
    <property type="match status" value="1"/>
</dbReference>
<dbReference type="KEGG" id="sphl:LPB140_10220"/>
<dbReference type="GO" id="GO:0030145">
    <property type="term" value="F:manganese ion binding"/>
    <property type="evidence" value="ECO:0007669"/>
    <property type="project" value="InterPro"/>
</dbReference>
<dbReference type="GO" id="GO:0070006">
    <property type="term" value="F:metalloaminopeptidase activity"/>
    <property type="evidence" value="ECO:0007669"/>
    <property type="project" value="InterPro"/>
</dbReference>
<dbReference type="EMBL" id="CP018154">
    <property type="protein sequence ID" value="APG63783.1"/>
    <property type="molecule type" value="Genomic_DNA"/>
</dbReference>
<dbReference type="Pfam" id="PF00883">
    <property type="entry name" value="Peptidase_M17"/>
    <property type="match status" value="1"/>
</dbReference>
<dbReference type="RefSeq" id="WP_072560860.1">
    <property type="nucleotide sequence ID" value="NZ_CP018154.1"/>
</dbReference>
<evidence type="ECO:0000256" key="1">
    <source>
        <dbReference type="ARBA" id="ARBA00009528"/>
    </source>
</evidence>
<dbReference type="InterPro" id="IPR048816">
    <property type="entry name" value="Peptidase_M17_N_1"/>
</dbReference>
<dbReference type="InterPro" id="IPR000819">
    <property type="entry name" value="Peptidase_M17_C"/>
</dbReference>
<keyword evidence="3" id="KW-0645">Protease</keyword>
<dbReference type="InterPro" id="IPR011356">
    <property type="entry name" value="Leucine_aapep/pepB"/>
</dbReference>
<dbReference type="Gene3D" id="3.40.630.10">
    <property type="entry name" value="Zn peptidases"/>
    <property type="match status" value="1"/>
</dbReference>
<evidence type="ECO:0000256" key="2">
    <source>
        <dbReference type="ARBA" id="ARBA00022438"/>
    </source>
</evidence>
<keyword evidence="5" id="KW-0464">Manganese</keyword>
<dbReference type="Pfam" id="PF21337">
    <property type="entry name" value="Peptidase_M17_N_1"/>
    <property type="match status" value="1"/>
</dbReference>
<dbReference type="Proteomes" id="UP000242561">
    <property type="component" value="Chromosome"/>
</dbReference>
<feature type="domain" description="Cytosol aminopeptidase" evidence="6">
    <location>
        <begin position="317"/>
        <end position="324"/>
    </location>
</feature>
<organism evidence="7 8">
    <name type="scientific">Sphingorhabdus lutea</name>
    <dbReference type="NCBI Taxonomy" id="1913578"/>
    <lineage>
        <taxon>Bacteria</taxon>
        <taxon>Pseudomonadati</taxon>
        <taxon>Pseudomonadota</taxon>
        <taxon>Alphaproteobacteria</taxon>
        <taxon>Sphingomonadales</taxon>
        <taxon>Sphingomonadaceae</taxon>
        <taxon>Sphingorhabdus</taxon>
    </lineage>
</organism>
<accession>A0A1L3JFE7</accession>
<comment type="similarity">
    <text evidence="1">Belongs to the peptidase M17 family.</text>
</comment>